<organism evidence="1 2">
    <name type="scientific">Pelotalea chapellei</name>
    <dbReference type="NCBI Taxonomy" id="44671"/>
    <lineage>
        <taxon>Bacteria</taxon>
        <taxon>Pseudomonadati</taxon>
        <taxon>Thermodesulfobacteriota</taxon>
        <taxon>Desulfuromonadia</taxon>
        <taxon>Geobacterales</taxon>
        <taxon>Geobacteraceae</taxon>
        <taxon>Pelotalea</taxon>
    </lineage>
</organism>
<sequence length="120" mass="13269">MSLKDTLNGTIVHVEGALAAYVMAYDGIAIDEVVKSDSGFDLQLLSVEYATVLRGIKRTVEVVKAGQMEEVIVTTSSLIVIMRVLNDELFLVLIMAKDGNFGKARYMLRLKSFELLRQLG</sequence>
<dbReference type="SUPFAM" id="SSF103196">
    <property type="entry name" value="Roadblock/LC7 domain"/>
    <property type="match status" value="1"/>
</dbReference>
<dbReference type="RefSeq" id="WP_214297758.1">
    <property type="nucleotide sequence ID" value="NZ_JAHDYS010000006.1"/>
</dbReference>
<evidence type="ECO:0000313" key="1">
    <source>
        <dbReference type="EMBL" id="MBT1071702.1"/>
    </source>
</evidence>
<accession>A0ABS5U7Q7</accession>
<gene>
    <name evidence="1" type="ORF">KJB30_07900</name>
</gene>
<dbReference type="Proteomes" id="UP000784128">
    <property type="component" value="Unassembled WGS sequence"/>
</dbReference>
<evidence type="ECO:0000313" key="2">
    <source>
        <dbReference type="Proteomes" id="UP000784128"/>
    </source>
</evidence>
<dbReference type="Gene3D" id="3.30.450.30">
    <property type="entry name" value="Dynein light chain 2a, cytoplasmic"/>
    <property type="match status" value="1"/>
</dbReference>
<proteinExistence type="predicted"/>
<dbReference type="EMBL" id="JAHDYS010000006">
    <property type="protein sequence ID" value="MBT1071702.1"/>
    <property type="molecule type" value="Genomic_DNA"/>
</dbReference>
<name>A0ABS5U7Q7_9BACT</name>
<keyword evidence="2" id="KW-1185">Reference proteome</keyword>
<protein>
    <submittedName>
        <fullName evidence="1">Roadblock/LC7 domain-containing protein</fullName>
    </submittedName>
</protein>
<comment type="caution">
    <text evidence="1">The sequence shown here is derived from an EMBL/GenBank/DDBJ whole genome shotgun (WGS) entry which is preliminary data.</text>
</comment>
<reference evidence="1 2" key="1">
    <citation type="submission" date="2021-05" db="EMBL/GenBank/DDBJ databases">
        <title>The draft genome of Geobacter chapellei DSM 13688.</title>
        <authorList>
            <person name="Xu Z."/>
            <person name="Masuda Y."/>
            <person name="Itoh H."/>
            <person name="Senoo K."/>
        </authorList>
    </citation>
    <scope>NUCLEOTIDE SEQUENCE [LARGE SCALE GENOMIC DNA]</scope>
    <source>
        <strain evidence="1 2">DSM 13688</strain>
    </source>
</reference>